<accession>A0A4V2QCH5</accession>
<dbReference type="SUPFAM" id="SSF56925">
    <property type="entry name" value="OMPA-like"/>
    <property type="match status" value="1"/>
</dbReference>
<dbReference type="RefSeq" id="WP_132016416.1">
    <property type="nucleotide sequence ID" value="NZ_SLUN01000036.1"/>
</dbReference>
<feature type="signal peptide" evidence="1">
    <location>
        <begin position="1"/>
        <end position="23"/>
    </location>
</feature>
<evidence type="ECO:0000313" key="3">
    <source>
        <dbReference type="Proteomes" id="UP000295008"/>
    </source>
</evidence>
<reference evidence="2 3" key="1">
    <citation type="submission" date="2019-03" db="EMBL/GenBank/DDBJ databases">
        <title>Genomic Encyclopedia of Type Strains, Phase IV (KMG-IV): sequencing the most valuable type-strain genomes for metagenomic binning, comparative biology and taxonomic classification.</title>
        <authorList>
            <person name="Goeker M."/>
        </authorList>
    </citation>
    <scope>NUCLEOTIDE SEQUENCE [LARGE SCALE GENOMIC DNA]</scope>
    <source>
        <strain evidence="2 3">LX-B</strain>
    </source>
</reference>
<keyword evidence="1" id="KW-0732">Signal</keyword>
<dbReference type="InterPro" id="IPR011250">
    <property type="entry name" value="OMP/PagP_B-barrel"/>
</dbReference>
<name>A0A4V2QCH5_HYDET</name>
<evidence type="ECO:0000256" key="1">
    <source>
        <dbReference type="SAM" id="SignalP"/>
    </source>
</evidence>
<keyword evidence="3" id="KW-1185">Reference proteome</keyword>
<dbReference type="Proteomes" id="UP000295008">
    <property type="component" value="Unassembled WGS sequence"/>
</dbReference>
<dbReference type="Gene3D" id="2.40.128.90">
    <property type="entry name" value="OMPT-like"/>
    <property type="match status" value="1"/>
</dbReference>
<proteinExistence type="predicted"/>
<protein>
    <submittedName>
        <fullName evidence="2">Uncharacterized protein</fullName>
    </submittedName>
</protein>
<sequence length="299" mass="32952">MKTIVTTFTSVFIFMTFATATLAAPGPSWQLSAQQWKVDGSFNYDLHYEDSSQLLSKVSLPQKQQMTLFGLQYNFGNGKNFIRGQYGQTGLGNKGRGYDKDWTIPGLDILTDYGDMTAYGRQKVLSVDIGRTLVENERFSSAVFAGWGRQDTSNKLNDVVYHLSDGIPVGNLTQPDDGSYLNGKLSGPRIGIDNTIRFNSKLAMSAGVSVAYLSAKAYGHWANHTPAWDWIDTGNTLGVEMNAGLTYAINPNFTAELGYSDQYAKATGCNETLNGSSIPEKVDLEFAQHGFRLGMNYRF</sequence>
<dbReference type="InterPro" id="IPR053724">
    <property type="entry name" value="OMP_A26_sf"/>
</dbReference>
<dbReference type="EMBL" id="SLUN01000036">
    <property type="protein sequence ID" value="TCL60297.1"/>
    <property type="molecule type" value="Genomic_DNA"/>
</dbReference>
<organism evidence="2 3">
    <name type="scientific">Hydrogenispora ethanolica</name>
    <dbReference type="NCBI Taxonomy" id="1082276"/>
    <lineage>
        <taxon>Bacteria</taxon>
        <taxon>Bacillati</taxon>
        <taxon>Bacillota</taxon>
        <taxon>Hydrogenispora</taxon>
    </lineage>
</organism>
<comment type="caution">
    <text evidence="2">The sequence shown here is derived from an EMBL/GenBank/DDBJ whole genome shotgun (WGS) entry which is preliminary data.</text>
</comment>
<gene>
    <name evidence="2" type="ORF">EDC14_103650</name>
</gene>
<dbReference type="OrthoDB" id="6101900at2"/>
<feature type="chain" id="PRO_5020556936" evidence="1">
    <location>
        <begin position="24"/>
        <end position="299"/>
    </location>
</feature>
<evidence type="ECO:0000313" key="2">
    <source>
        <dbReference type="EMBL" id="TCL60297.1"/>
    </source>
</evidence>
<dbReference type="AlphaFoldDB" id="A0A4V2QCH5"/>